<feature type="region of interest" description="Disordered" evidence="1">
    <location>
        <begin position="101"/>
        <end position="129"/>
    </location>
</feature>
<evidence type="ECO:0000256" key="1">
    <source>
        <dbReference type="SAM" id="MobiDB-lite"/>
    </source>
</evidence>
<keyword evidence="3" id="KW-1185">Reference proteome</keyword>
<feature type="compositionally biased region" description="Polar residues" evidence="1">
    <location>
        <begin position="7"/>
        <end position="16"/>
    </location>
</feature>
<organism evidence="2 3">
    <name type="scientific">Dichomitus squalens</name>
    <dbReference type="NCBI Taxonomy" id="114155"/>
    <lineage>
        <taxon>Eukaryota</taxon>
        <taxon>Fungi</taxon>
        <taxon>Dikarya</taxon>
        <taxon>Basidiomycota</taxon>
        <taxon>Agaricomycotina</taxon>
        <taxon>Agaricomycetes</taxon>
        <taxon>Polyporales</taxon>
        <taxon>Polyporaceae</taxon>
        <taxon>Dichomitus</taxon>
    </lineage>
</organism>
<feature type="region of interest" description="Disordered" evidence="1">
    <location>
        <begin position="255"/>
        <end position="302"/>
    </location>
</feature>
<reference evidence="2 3" key="1">
    <citation type="submission" date="2019-01" db="EMBL/GenBank/DDBJ databases">
        <title>Draft genome sequences of three monokaryotic isolates of the white-rot basidiomycete fungus Dichomitus squalens.</title>
        <authorList>
            <consortium name="DOE Joint Genome Institute"/>
            <person name="Lopez S.C."/>
            <person name="Andreopoulos B."/>
            <person name="Pangilinan J."/>
            <person name="Lipzen A."/>
            <person name="Riley R."/>
            <person name="Ahrendt S."/>
            <person name="Ng V."/>
            <person name="Barry K."/>
            <person name="Daum C."/>
            <person name="Grigoriev I.V."/>
            <person name="Hilden K.S."/>
            <person name="Makela M.R."/>
            <person name="de Vries R.P."/>
        </authorList>
    </citation>
    <scope>NUCLEOTIDE SEQUENCE [LARGE SCALE GENOMIC DNA]</scope>
    <source>
        <strain evidence="2 3">CBS 464.89</strain>
    </source>
</reference>
<feature type="compositionally biased region" description="Basic residues" evidence="1">
    <location>
        <begin position="261"/>
        <end position="276"/>
    </location>
</feature>
<gene>
    <name evidence="2" type="ORF">BD310DRAFT_1001270</name>
</gene>
<dbReference type="EMBL" id="ML145085">
    <property type="protein sequence ID" value="TBU64692.1"/>
    <property type="molecule type" value="Genomic_DNA"/>
</dbReference>
<feature type="region of interest" description="Disordered" evidence="1">
    <location>
        <begin position="1"/>
        <end position="53"/>
    </location>
</feature>
<feature type="compositionally biased region" description="Polar residues" evidence="1">
    <location>
        <begin position="281"/>
        <end position="296"/>
    </location>
</feature>
<dbReference type="Proteomes" id="UP000292082">
    <property type="component" value="Unassembled WGS sequence"/>
</dbReference>
<dbReference type="AlphaFoldDB" id="A0A4Q9QAL9"/>
<protein>
    <submittedName>
        <fullName evidence="2">Uncharacterized protein</fullName>
    </submittedName>
</protein>
<proteinExistence type="predicted"/>
<evidence type="ECO:0000313" key="2">
    <source>
        <dbReference type="EMBL" id="TBU64692.1"/>
    </source>
</evidence>
<feature type="compositionally biased region" description="Polar residues" evidence="1">
    <location>
        <begin position="109"/>
        <end position="127"/>
    </location>
</feature>
<accession>A0A4Q9QAL9</accession>
<evidence type="ECO:0000313" key="3">
    <source>
        <dbReference type="Proteomes" id="UP000292082"/>
    </source>
</evidence>
<sequence>MFERDTVNNLRNSSAQDVPLAGTRERASQSPSPPQQEPHRQQIPYPPYDPRQYSMNLNRVLDQRLGYGWNQTSVQSDNVQSLNDGPTSSYLRTFLGSGSVRPGAPISPTPQSHTSTLSPSPLISATPSDIEPRQIGWPYPYPFMHIHRSTVSRPTPAMSSTYDPNNPNIIREQLALQMHIYALNNGLAPPSSESAFSPSSTPFPGPEYNPWVFVPACGGLRLNGQSMAASIRSSPSHEPVNFLPPPVMRGRGLRRREQNRHLRVQHTARPARRIKPPPHVDSTQLRETSPEPSSGEKTAGEERFVNQYVRELEGSVGRKERDWNGTEIEVSPAADDDGEWVDEEEKRRRRLDTRWDALVQAALNREMDATLVVLAAPSHTTKLHSLAS</sequence>
<name>A0A4Q9QAL9_9APHY</name>